<protein>
    <submittedName>
        <fullName evidence="1">Uncharacterized protein</fullName>
    </submittedName>
</protein>
<reference evidence="1" key="1">
    <citation type="submission" date="2020-01" db="EMBL/GenBank/DDBJ databases">
        <authorList>
            <person name="Meier V. D."/>
            <person name="Meier V D."/>
        </authorList>
    </citation>
    <scope>NUCLEOTIDE SEQUENCE</scope>
    <source>
        <strain evidence="1">HLG_WM_MAG_01</strain>
    </source>
</reference>
<evidence type="ECO:0000313" key="1">
    <source>
        <dbReference type="EMBL" id="CAA6800363.1"/>
    </source>
</evidence>
<sequence length="43" mass="4773">SPILNLGIGLAMIDTEGFDKNQTIELRDKRSNLEANITTLPFI</sequence>
<dbReference type="EMBL" id="CACVAS010000014">
    <property type="protein sequence ID" value="CAA6800363.1"/>
    <property type="molecule type" value="Genomic_DNA"/>
</dbReference>
<accession>A0A6S6S4K5</accession>
<organism evidence="1">
    <name type="scientific">uncultured Sulfurovum sp</name>
    <dbReference type="NCBI Taxonomy" id="269237"/>
    <lineage>
        <taxon>Bacteria</taxon>
        <taxon>Pseudomonadati</taxon>
        <taxon>Campylobacterota</taxon>
        <taxon>Epsilonproteobacteria</taxon>
        <taxon>Campylobacterales</taxon>
        <taxon>Sulfurovaceae</taxon>
        <taxon>Sulfurovum</taxon>
        <taxon>environmental samples</taxon>
    </lineage>
</organism>
<proteinExistence type="predicted"/>
<gene>
    <name evidence="1" type="ORF">HELGO_WM74288</name>
</gene>
<dbReference type="AlphaFoldDB" id="A0A6S6S4K5"/>
<dbReference type="Gene3D" id="2.40.30.110">
    <property type="entry name" value="Aminomethyltransferase beta-barrel domains"/>
    <property type="match status" value="1"/>
</dbReference>
<feature type="non-terminal residue" evidence="1">
    <location>
        <position position="1"/>
    </location>
</feature>
<name>A0A6S6S4K5_9BACT</name>